<evidence type="ECO:0000256" key="4">
    <source>
        <dbReference type="ARBA" id="ARBA00023026"/>
    </source>
</evidence>
<gene>
    <name evidence="8" type="ORF">DDE83_007455</name>
</gene>
<dbReference type="PANTHER" id="PTHR22946">
    <property type="entry name" value="DIENELACTONE HYDROLASE DOMAIN-CONTAINING PROTEIN-RELATED"/>
    <property type="match status" value="1"/>
</dbReference>
<comment type="similarity">
    <text evidence="6">Belongs to the AB hydrolase superfamily. FUS2 hydrolase family.</text>
</comment>
<dbReference type="GO" id="GO:0005777">
    <property type="term" value="C:peroxisome"/>
    <property type="evidence" value="ECO:0007669"/>
    <property type="project" value="UniProtKB-SubCell"/>
</dbReference>
<evidence type="ECO:0000256" key="3">
    <source>
        <dbReference type="ARBA" id="ARBA00022801"/>
    </source>
</evidence>
<dbReference type="AlphaFoldDB" id="A0A364MWW3"/>
<dbReference type="SUPFAM" id="SSF53474">
    <property type="entry name" value="alpha/beta-Hydrolases"/>
    <property type="match status" value="1"/>
</dbReference>
<dbReference type="PANTHER" id="PTHR22946:SF9">
    <property type="entry name" value="POLYKETIDE TRANSFERASE AF380"/>
    <property type="match status" value="1"/>
</dbReference>
<dbReference type="STRING" id="183478.A0A364MWW3"/>
<name>A0A364MWW3_STELY</name>
<dbReference type="InterPro" id="IPR000073">
    <property type="entry name" value="AB_hydrolase_1"/>
</dbReference>
<comment type="caution">
    <text evidence="8">The sequence shown here is derived from an EMBL/GenBank/DDBJ whole genome shotgun (WGS) entry which is preliminary data.</text>
</comment>
<feature type="domain" description="AB hydrolase-1" evidence="7">
    <location>
        <begin position="33"/>
        <end position="279"/>
    </location>
</feature>
<dbReference type="Gene3D" id="3.40.50.1820">
    <property type="entry name" value="alpha/beta hydrolase"/>
    <property type="match status" value="1"/>
</dbReference>
<dbReference type="Pfam" id="PF00561">
    <property type="entry name" value="Abhydrolase_1"/>
    <property type="match status" value="1"/>
</dbReference>
<evidence type="ECO:0000256" key="6">
    <source>
        <dbReference type="ARBA" id="ARBA00038115"/>
    </source>
</evidence>
<dbReference type="GO" id="GO:0016788">
    <property type="term" value="F:hydrolase activity, acting on ester bonds"/>
    <property type="evidence" value="ECO:0007669"/>
    <property type="project" value="UniProtKB-ARBA"/>
</dbReference>
<dbReference type="EMBL" id="QGDH01000136">
    <property type="protein sequence ID" value="RAR05229.1"/>
    <property type="molecule type" value="Genomic_DNA"/>
</dbReference>
<organism evidence="8 9">
    <name type="scientific">Stemphylium lycopersici</name>
    <name type="common">Tomato gray leaf spot disease fungus</name>
    <name type="synonym">Thyrospora lycopersici</name>
    <dbReference type="NCBI Taxonomy" id="183478"/>
    <lineage>
        <taxon>Eukaryota</taxon>
        <taxon>Fungi</taxon>
        <taxon>Dikarya</taxon>
        <taxon>Ascomycota</taxon>
        <taxon>Pezizomycotina</taxon>
        <taxon>Dothideomycetes</taxon>
        <taxon>Pleosporomycetidae</taxon>
        <taxon>Pleosporales</taxon>
        <taxon>Pleosporineae</taxon>
        <taxon>Pleosporaceae</taxon>
        <taxon>Stemphylium</taxon>
    </lineage>
</organism>
<protein>
    <submittedName>
        <fullName evidence="8">31.7 kDa protein in traX-finO intergenic region</fullName>
    </submittedName>
</protein>
<evidence type="ECO:0000259" key="7">
    <source>
        <dbReference type="Pfam" id="PF00561"/>
    </source>
</evidence>
<keyword evidence="4" id="KW-0843">Virulence</keyword>
<evidence type="ECO:0000313" key="9">
    <source>
        <dbReference type="Proteomes" id="UP000249619"/>
    </source>
</evidence>
<evidence type="ECO:0000256" key="2">
    <source>
        <dbReference type="ARBA" id="ARBA00005668"/>
    </source>
</evidence>
<reference evidence="9" key="1">
    <citation type="submission" date="2018-05" db="EMBL/GenBank/DDBJ databases">
        <title>Draft genome sequence of Stemphylium lycopersici strain CIDEFI 213.</title>
        <authorList>
            <person name="Medina R."/>
            <person name="Franco M.E.E."/>
            <person name="Lucentini C.G."/>
            <person name="Saparrat M.C.N."/>
            <person name="Balatti P.A."/>
        </authorList>
    </citation>
    <scope>NUCLEOTIDE SEQUENCE [LARGE SCALE GENOMIC DNA]</scope>
    <source>
        <strain evidence="9">CIDEFI 213</strain>
    </source>
</reference>
<keyword evidence="3" id="KW-0378">Hydrolase</keyword>
<evidence type="ECO:0000256" key="5">
    <source>
        <dbReference type="ARBA" id="ARBA00023140"/>
    </source>
</evidence>
<evidence type="ECO:0000256" key="1">
    <source>
        <dbReference type="ARBA" id="ARBA00004275"/>
    </source>
</evidence>
<proteinExistence type="inferred from homology"/>
<dbReference type="InterPro" id="IPR050261">
    <property type="entry name" value="FrsA_esterase"/>
</dbReference>
<comment type="subcellular location">
    <subcellularLocation>
        <location evidence="1">Peroxisome</location>
    </subcellularLocation>
</comment>
<accession>A0A364MWW3</accession>
<dbReference type="InterPro" id="IPR029058">
    <property type="entry name" value="AB_hydrolase_fold"/>
</dbReference>
<sequence>MGVEPVTFHSVDKVALRGLFYTPQNYSGQKLPCVVISHGFSATKEQGLTAVAEYFTAHLPITCLAYDNRGFGESDTGVGMPRLEVDAAYQTSDISDAITYVQTRPEVDPTKIGIWGSSFSGANVLWVGAVDRRVKAVVSQAPLVDGWSAFANLLRPDVVADWEADFEKDRIGRAAGKPAMMVPVIDPNPMNRSTMTTKDSNAAMGGADKISNWKNETTLKSMENLRSHPGAAWIHHISPTPLLLTVADNDVVTPTSTTLEAFNRALEPKELHLFPGGHYEAYAGQPNFDNVVKVQADFFKRKLCSQSSTLVSKI</sequence>
<keyword evidence="9" id="KW-1185">Reference proteome</keyword>
<dbReference type="Proteomes" id="UP000249619">
    <property type="component" value="Unassembled WGS sequence"/>
</dbReference>
<comment type="similarity">
    <text evidence="2">Belongs to the AB hydrolase superfamily. AKT2 hydrolase family.</text>
</comment>
<dbReference type="Gene3D" id="1.10.10.800">
    <property type="match status" value="1"/>
</dbReference>
<keyword evidence="5" id="KW-0576">Peroxisome</keyword>
<evidence type="ECO:0000313" key="8">
    <source>
        <dbReference type="EMBL" id="RAR05229.1"/>
    </source>
</evidence>